<reference evidence="1" key="1">
    <citation type="submission" date="2010-04" db="EMBL/GenBank/DDBJ databases">
        <authorList>
            <person name="Reid K.E."/>
            <person name="Liao N."/>
            <person name="Chan S."/>
            <person name="Docking R."/>
            <person name="Taylor G."/>
            <person name="Moore R."/>
            <person name="Mayo M."/>
            <person name="Munro S."/>
            <person name="King J."/>
            <person name="Yanchuk A."/>
            <person name="Holt R."/>
            <person name="Jones S."/>
            <person name="Marra M."/>
            <person name="Ritland C.E."/>
            <person name="Ritland K."/>
            <person name="Bohlmann J."/>
        </authorList>
    </citation>
    <scope>NUCLEOTIDE SEQUENCE</scope>
    <source>
        <tissue evidence="1">Bud</tissue>
    </source>
</reference>
<dbReference type="PANTHER" id="PTHR31681">
    <property type="entry name" value="C2H2-LIKE ZINC FINGER PROTEIN"/>
    <property type="match status" value="1"/>
</dbReference>
<evidence type="ECO:0008006" key="2">
    <source>
        <dbReference type="Google" id="ProtNLM"/>
    </source>
</evidence>
<dbReference type="Gene3D" id="3.90.228.10">
    <property type="match status" value="1"/>
</dbReference>
<protein>
    <recommendedName>
        <fullName evidence="2">PARP catalytic domain-containing protein</fullName>
    </recommendedName>
</protein>
<evidence type="ECO:0000313" key="1">
    <source>
        <dbReference type="EMBL" id="ADE77090.1"/>
    </source>
</evidence>
<dbReference type="PANTHER" id="PTHR31681:SF3">
    <property type="entry name" value="OS04G0690100 PROTEIN"/>
    <property type="match status" value="1"/>
</dbReference>
<name>D5AC21_PICSI</name>
<accession>D5AC21</accession>
<sequence length="154" mass="16857">MVKAKANKSAKKHPRCIADGNELLRFHSITFTCSLGMDGLTNLCNFPSCNVCNIIRHGFSSKVENGKGIYTTASSGKAHDSIEVSEEDESKEKRAMLVCRVIAGRVNKSQDPDECLNGGYDSLAGQTGIYSNLDELFVFNPKAVLPCFVVMYKI</sequence>
<organism evidence="1">
    <name type="scientific">Picea sitchensis</name>
    <name type="common">Sitka spruce</name>
    <name type="synonym">Pinus sitchensis</name>
    <dbReference type="NCBI Taxonomy" id="3332"/>
    <lineage>
        <taxon>Eukaryota</taxon>
        <taxon>Viridiplantae</taxon>
        <taxon>Streptophyta</taxon>
        <taxon>Embryophyta</taxon>
        <taxon>Tracheophyta</taxon>
        <taxon>Spermatophyta</taxon>
        <taxon>Pinopsida</taxon>
        <taxon>Pinidae</taxon>
        <taxon>Conifers I</taxon>
        <taxon>Pinales</taxon>
        <taxon>Pinaceae</taxon>
        <taxon>Picea</taxon>
    </lineage>
</organism>
<dbReference type="OMA" id="CFAVICK"/>
<dbReference type="EMBL" id="BT123791">
    <property type="protein sequence ID" value="ADE77090.1"/>
    <property type="molecule type" value="mRNA"/>
</dbReference>
<proteinExistence type="evidence at transcript level"/>
<dbReference type="SUPFAM" id="SSF56399">
    <property type="entry name" value="ADP-ribosylation"/>
    <property type="match status" value="1"/>
</dbReference>
<dbReference type="AlphaFoldDB" id="D5AC21"/>